<accession>A0A6A5ZPB9</accession>
<dbReference type="InterPro" id="IPR031915">
    <property type="entry name" value="Clr2_N"/>
</dbReference>
<feature type="domain" description="Cryptic loci regulator 2 C-terminal" evidence="2">
    <location>
        <begin position="409"/>
        <end position="529"/>
    </location>
</feature>
<dbReference type="GO" id="GO:0031934">
    <property type="term" value="C:mating-type region heterochromatin"/>
    <property type="evidence" value="ECO:0007669"/>
    <property type="project" value="TreeGrafter"/>
</dbReference>
<dbReference type="GO" id="GO:0070824">
    <property type="term" value="C:SHREC complex"/>
    <property type="evidence" value="ECO:0007669"/>
    <property type="project" value="InterPro"/>
</dbReference>
<gene>
    <name evidence="4" type="ORF">BDV96DRAFT_594325</name>
</gene>
<dbReference type="InterPro" id="IPR018839">
    <property type="entry name" value="Tscrpt-silencing_Clr2_C"/>
</dbReference>
<dbReference type="OrthoDB" id="2421327at2759"/>
<protein>
    <submittedName>
        <fullName evidence="4">Transcription-silencing protein Clr2-domain-containing protein</fullName>
    </submittedName>
</protein>
<evidence type="ECO:0000256" key="1">
    <source>
        <dbReference type="SAM" id="MobiDB-lite"/>
    </source>
</evidence>
<proteinExistence type="predicted"/>
<sequence length="645" mass="71860">MATAVMTQFYPLFPHKSDGCDEILSKGLNIKNGPNASQLDQTPNAQGQADYYRVISKDEPKHIDWRKKLGGMLLRELGGKQHEDKWTQCILFDLPKGYRLYEHIKSKADGQQKAVKNHSGGGHDRQDAYLYGHPKGPKKRFRSPVEFFPHLLWLSTDETANYDNCSCKLCCPLSLEAEKAVVRADGKENSPVVKKENSPAVSLQPNPQVNRNPAVQIPTRNPSVSTTNGQSPSVKPTPTPNRIIPPPTLTPTSLPQPRSLDQQVDSQYNKFLCRTGEVVWFFREKNNAWGLGLVLQRWIPKDGSSTRAHKIQPLSHPFQHPEPEVIVADGKVKPWLAWSAPSCTYPYLQQNHHLPYEQVDWNALLSGRLGPGNAEVDASILAAKSIDATYSLFERVKTTPSNSGYEERHWNGLYFGAEKIWNGDIIRLRMLGDPIMIITDIVERVSTTASTPSSSVHIIGDVFTYALLPVTDPSNPPEPNQNGVSLRMREDMRWRNQFLIPATRSKAYWKLMKVQQRVDLPEIKGRWYETSIVFVESFQKAVKNGEGGNGIWMNTRGDATNLGPAAGTKQENRVEAFGDALPKNTQLIDGLEPPADLGNVTGQAPQGMQGMDLPSTDSGFALDDFMNLDSMDDGAMGFNDGFNFG</sequence>
<feature type="compositionally biased region" description="Low complexity" evidence="1">
    <location>
        <begin position="250"/>
        <end position="259"/>
    </location>
</feature>
<reference evidence="4" key="1">
    <citation type="journal article" date="2020" name="Stud. Mycol.">
        <title>101 Dothideomycetes genomes: a test case for predicting lifestyles and emergence of pathogens.</title>
        <authorList>
            <person name="Haridas S."/>
            <person name="Albert R."/>
            <person name="Binder M."/>
            <person name="Bloem J."/>
            <person name="Labutti K."/>
            <person name="Salamov A."/>
            <person name="Andreopoulos B."/>
            <person name="Baker S."/>
            <person name="Barry K."/>
            <person name="Bills G."/>
            <person name="Bluhm B."/>
            <person name="Cannon C."/>
            <person name="Castanera R."/>
            <person name="Culley D."/>
            <person name="Daum C."/>
            <person name="Ezra D."/>
            <person name="Gonzalez J."/>
            <person name="Henrissat B."/>
            <person name="Kuo A."/>
            <person name="Liang C."/>
            <person name="Lipzen A."/>
            <person name="Lutzoni F."/>
            <person name="Magnuson J."/>
            <person name="Mondo S."/>
            <person name="Nolan M."/>
            <person name="Ohm R."/>
            <person name="Pangilinan J."/>
            <person name="Park H.-J."/>
            <person name="Ramirez L."/>
            <person name="Alfaro M."/>
            <person name="Sun H."/>
            <person name="Tritt A."/>
            <person name="Yoshinaga Y."/>
            <person name="Zwiers L.-H."/>
            <person name="Turgeon B."/>
            <person name="Goodwin S."/>
            <person name="Spatafora J."/>
            <person name="Crous P."/>
            <person name="Grigoriev I."/>
        </authorList>
    </citation>
    <scope>NUCLEOTIDE SEQUENCE</scope>
    <source>
        <strain evidence="4">CBS 627.86</strain>
    </source>
</reference>
<feature type="compositionally biased region" description="Basic and acidic residues" evidence="1">
    <location>
        <begin position="184"/>
        <end position="197"/>
    </location>
</feature>
<dbReference type="Pfam" id="PF10383">
    <property type="entry name" value="Clr2"/>
    <property type="match status" value="1"/>
</dbReference>
<feature type="compositionally biased region" description="Polar residues" evidence="1">
    <location>
        <begin position="199"/>
        <end position="234"/>
    </location>
</feature>
<dbReference type="AlphaFoldDB" id="A0A6A5ZPB9"/>
<name>A0A6A5ZPB9_9PLEO</name>
<dbReference type="InterPro" id="IPR038986">
    <property type="entry name" value="Clr2"/>
</dbReference>
<dbReference type="PANTHER" id="PTHR38046:SF1">
    <property type="entry name" value="CRYPTIC LOCI REGULATOR 2"/>
    <property type="match status" value="1"/>
</dbReference>
<keyword evidence="5" id="KW-1185">Reference proteome</keyword>
<dbReference type="PANTHER" id="PTHR38046">
    <property type="entry name" value="CRYPTIC LOCI REGULATOR 2"/>
    <property type="match status" value="1"/>
</dbReference>
<feature type="domain" description="Cryptic loci regulator 2 N-terminal" evidence="3">
    <location>
        <begin position="90"/>
        <end position="170"/>
    </location>
</feature>
<organism evidence="4 5">
    <name type="scientific">Lophiotrema nucula</name>
    <dbReference type="NCBI Taxonomy" id="690887"/>
    <lineage>
        <taxon>Eukaryota</taxon>
        <taxon>Fungi</taxon>
        <taxon>Dikarya</taxon>
        <taxon>Ascomycota</taxon>
        <taxon>Pezizomycotina</taxon>
        <taxon>Dothideomycetes</taxon>
        <taxon>Pleosporomycetidae</taxon>
        <taxon>Pleosporales</taxon>
        <taxon>Lophiotremataceae</taxon>
        <taxon>Lophiotrema</taxon>
    </lineage>
</organism>
<feature type="compositionally biased region" description="Pro residues" evidence="1">
    <location>
        <begin position="235"/>
        <end position="249"/>
    </location>
</feature>
<evidence type="ECO:0000313" key="5">
    <source>
        <dbReference type="Proteomes" id="UP000799770"/>
    </source>
</evidence>
<dbReference type="Pfam" id="PF16761">
    <property type="entry name" value="Clr2_transil"/>
    <property type="match status" value="1"/>
</dbReference>
<dbReference type="GO" id="GO:0033553">
    <property type="term" value="C:rDNA heterochromatin"/>
    <property type="evidence" value="ECO:0007669"/>
    <property type="project" value="TreeGrafter"/>
</dbReference>
<evidence type="ECO:0000313" key="4">
    <source>
        <dbReference type="EMBL" id="KAF2121076.1"/>
    </source>
</evidence>
<evidence type="ECO:0000259" key="3">
    <source>
        <dbReference type="Pfam" id="PF16761"/>
    </source>
</evidence>
<dbReference type="EMBL" id="ML977312">
    <property type="protein sequence ID" value="KAF2121076.1"/>
    <property type="molecule type" value="Genomic_DNA"/>
</dbReference>
<evidence type="ECO:0000259" key="2">
    <source>
        <dbReference type="Pfam" id="PF10383"/>
    </source>
</evidence>
<dbReference type="Proteomes" id="UP000799770">
    <property type="component" value="Unassembled WGS sequence"/>
</dbReference>
<feature type="region of interest" description="Disordered" evidence="1">
    <location>
        <begin position="184"/>
        <end position="261"/>
    </location>
</feature>
<dbReference type="GO" id="GO:0030466">
    <property type="term" value="P:silent mating-type cassette heterochromatin formation"/>
    <property type="evidence" value="ECO:0007669"/>
    <property type="project" value="TreeGrafter"/>
</dbReference>